<dbReference type="InterPro" id="IPR050312">
    <property type="entry name" value="IolE/XylAMocC-like"/>
</dbReference>
<organism evidence="2 3">
    <name type="scientific">Caldanaerobius fijiensis DSM 17918</name>
    <dbReference type="NCBI Taxonomy" id="1121256"/>
    <lineage>
        <taxon>Bacteria</taxon>
        <taxon>Bacillati</taxon>
        <taxon>Bacillota</taxon>
        <taxon>Clostridia</taxon>
        <taxon>Thermoanaerobacterales</taxon>
        <taxon>Thermoanaerobacteraceae</taxon>
        <taxon>Caldanaerobius</taxon>
    </lineage>
</organism>
<feature type="domain" description="Xylose isomerase-like TIM barrel" evidence="1">
    <location>
        <begin position="19"/>
        <end position="244"/>
    </location>
</feature>
<gene>
    <name evidence="2" type="ORF">SAMN02746089_02176</name>
</gene>
<proteinExistence type="predicted"/>
<dbReference type="STRING" id="1121256.SAMN02746089_02176"/>
<dbReference type="Proteomes" id="UP000184088">
    <property type="component" value="Unassembled WGS sequence"/>
</dbReference>
<dbReference type="GO" id="GO:0016853">
    <property type="term" value="F:isomerase activity"/>
    <property type="evidence" value="ECO:0007669"/>
    <property type="project" value="UniProtKB-KW"/>
</dbReference>
<keyword evidence="3" id="KW-1185">Reference proteome</keyword>
<dbReference type="RefSeq" id="WP_073345210.1">
    <property type="nucleotide sequence ID" value="NZ_FQVH01000030.1"/>
</dbReference>
<dbReference type="PANTHER" id="PTHR12110">
    <property type="entry name" value="HYDROXYPYRUVATE ISOMERASE"/>
    <property type="match status" value="1"/>
</dbReference>
<dbReference type="Pfam" id="PF01261">
    <property type="entry name" value="AP_endonuc_2"/>
    <property type="match status" value="1"/>
</dbReference>
<dbReference type="Gene3D" id="3.20.20.150">
    <property type="entry name" value="Divalent-metal-dependent TIM barrel enzymes"/>
    <property type="match status" value="1"/>
</dbReference>
<name>A0A1M5CRJ8_9THEO</name>
<keyword evidence="2" id="KW-0413">Isomerase</keyword>
<dbReference type="SUPFAM" id="SSF51658">
    <property type="entry name" value="Xylose isomerase-like"/>
    <property type="match status" value="1"/>
</dbReference>
<dbReference type="InterPro" id="IPR036237">
    <property type="entry name" value="Xyl_isomerase-like_sf"/>
</dbReference>
<accession>A0A1M5CRJ8</accession>
<evidence type="ECO:0000313" key="3">
    <source>
        <dbReference type="Proteomes" id="UP000184088"/>
    </source>
</evidence>
<dbReference type="OrthoDB" id="9779184at2"/>
<evidence type="ECO:0000313" key="2">
    <source>
        <dbReference type="EMBL" id="SHF57333.1"/>
    </source>
</evidence>
<evidence type="ECO:0000259" key="1">
    <source>
        <dbReference type="Pfam" id="PF01261"/>
    </source>
</evidence>
<dbReference type="AlphaFoldDB" id="A0A1M5CRJ8"/>
<dbReference type="PANTHER" id="PTHR12110:SF41">
    <property type="entry name" value="INOSOSE DEHYDRATASE"/>
    <property type="match status" value="1"/>
</dbReference>
<sequence length="269" mass="30202">MIKSAFCYIFKVEDFDQAVAKLASLGYDGVELWPQVVEVIPIEHIKEMLDANKIACAQICPYFNFVEGKELWDKSMEIASRYIDYAVKLGNPLIRVFTGRVWGGPAVGAHVATEEQWSAAIEGIKKICDMAAPHGLRLALECHRGTLMEDSPSALRLLREVDKPNLGLNLQLPLLNEDVDYSVEQVGKYTIHMHANNWSDRESMGQDKNLTFVRDGVIDYNKVIRRLLKLGFDGYVSIEHANHAGAHDPWLTAEVDGAYLNELKSALNK</sequence>
<protein>
    <submittedName>
        <fullName evidence="2">Sugar phosphate isomerase/epimerase</fullName>
    </submittedName>
</protein>
<dbReference type="EMBL" id="FQVH01000030">
    <property type="protein sequence ID" value="SHF57333.1"/>
    <property type="molecule type" value="Genomic_DNA"/>
</dbReference>
<dbReference type="InterPro" id="IPR013022">
    <property type="entry name" value="Xyl_isomerase-like_TIM-brl"/>
</dbReference>
<reference evidence="2 3" key="1">
    <citation type="submission" date="2016-11" db="EMBL/GenBank/DDBJ databases">
        <authorList>
            <person name="Jaros S."/>
            <person name="Januszkiewicz K."/>
            <person name="Wedrychowicz H."/>
        </authorList>
    </citation>
    <scope>NUCLEOTIDE SEQUENCE [LARGE SCALE GENOMIC DNA]</scope>
    <source>
        <strain evidence="2 3">DSM 17918</strain>
    </source>
</reference>